<dbReference type="PANTHER" id="PTHR24088:SF0">
    <property type="entry name" value="SMALL RIBOSOMAL SUBUNIT PROTEIN US17M"/>
    <property type="match status" value="1"/>
</dbReference>
<dbReference type="STRING" id="225164.V4AK28"/>
<keyword evidence="2" id="KW-1185">Reference proteome</keyword>
<dbReference type="SUPFAM" id="SSF50249">
    <property type="entry name" value="Nucleic acid-binding proteins"/>
    <property type="match status" value="1"/>
</dbReference>
<evidence type="ECO:0000313" key="2">
    <source>
        <dbReference type="Proteomes" id="UP000030746"/>
    </source>
</evidence>
<dbReference type="GeneID" id="20251964"/>
<name>V4AK28_LOTGI</name>
<dbReference type="GO" id="GO:0005763">
    <property type="term" value="C:mitochondrial small ribosomal subunit"/>
    <property type="evidence" value="ECO:0007669"/>
    <property type="project" value="InterPro"/>
</dbReference>
<dbReference type="AlphaFoldDB" id="V4AK28"/>
<gene>
    <name evidence="1" type="ORF">LOTGIDRAFT_70283</name>
</gene>
<dbReference type="InterPro" id="IPR012340">
    <property type="entry name" value="NA-bd_OB-fold"/>
</dbReference>
<dbReference type="Gene3D" id="2.40.50.140">
    <property type="entry name" value="Nucleic acid-binding proteins"/>
    <property type="match status" value="1"/>
</dbReference>
<dbReference type="PANTHER" id="PTHR24088">
    <property type="entry name" value="28S RIBOSOMAL PROTEIN S17, MITOCHONDRIAL"/>
    <property type="match status" value="1"/>
</dbReference>
<sequence>DDVRKCKIGDIVLLKKVPYNITPRVSHIINDIIYPVGNVTDPVTGKRCRGIDYID</sequence>
<feature type="non-terminal residue" evidence="1">
    <location>
        <position position="1"/>
    </location>
</feature>
<dbReference type="KEGG" id="lgi:LOTGIDRAFT_70283"/>
<protein>
    <submittedName>
        <fullName evidence="1">Uncharacterized protein</fullName>
    </submittedName>
</protein>
<evidence type="ECO:0000313" key="1">
    <source>
        <dbReference type="EMBL" id="ESO95085.1"/>
    </source>
</evidence>
<dbReference type="OrthoDB" id="274752at2759"/>
<dbReference type="GO" id="GO:0003735">
    <property type="term" value="F:structural constituent of ribosome"/>
    <property type="evidence" value="ECO:0007669"/>
    <property type="project" value="InterPro"/>
</dbReference>
<dbReference type="CTD" id="20251964"/>
<dbReference type="RefSeq" id="XP_009054141.1">
    <property type="nucleotide sequence ID" value="XM_009055893.1"/>
</dbReference>
<dbReference type="GO" id="GO:0032543">
    <property type="term" value="P:mitochondrial translation"/>
    <property type="evidence" value="ECO:0007669"/>
    <property type="project" value="TreeGrafter"/>
</dbReference>
<feature type="non-terminal residue" evidence="1">
    <location>
        <position position="55"/>
    </location>
</feature>
<dbReference type="InterPro" id="IPR039193">
    <property type="entry name" value="Ribosomal_uS17m_metazoa"/>
</dbReference>
<dbReference type="HOGENOM" id="CLU_3038381_0_0_1"/>
<organism evidence="1 2">
    <name type="scientific">Lottia gigantea</name>
    <name type="common">Giant owl limpet</name>
    <dbReference type="NCBI Taxonomy" id="225164"/>
    <lineage>
        <taxon>Eukaryota</taxon>
        <taxon>Metazoa</taxon>
        <taxon>Spiralia</taxon>
        <taxon>Lophotrochozoa</taxon>
        <taxon>Mollusca</taxon>
        <taxon>Gastropoda</taxon>
        <taxon>Patellogastropoda</taxon>
        <taxon>Lottioidea</taxon>
        <taxon>Lottiidae</taxon>
        <taxon>Lottia</taxon>
    </lineage>
</organism>
<reference evidence="1 2" key="1">
    <citation type="journal article" date="2013" name="Nature">
        <title>Insights into bilaterian evolution from three spiralian genomes.</title>
        <authorList>
            <person name="Simakov O."/>
            <person name="Marletaz F."/>
            <person name="Cho S.J."/>
            <person name="Edsinger-Gonzales E."/>
            <person name="Havlak P."/>
            <person name="Hellsten U."/>
            <person name="Kuo D.H."/>
            <person name="Larsson T."/>
            <person name="Lv J."/>
            <person name="Arendt D."/>
            <person name="Savage R."/>
            <person name="Osoegawa K."/>
            <person name="de Jong P."/>
            <person name="Grimwood J."/>
            <person name="Chapman J.A."/>
            <person name="Shapiro H."/>
            <person name="Aerts A."/>
            <person name="Otillar R.P."/>
            <person name="Terry A.Y."/>
            <person name="Boore J.L."/>
            <person name="Grigoriev I.V."/>
            <person name="Lindberg D.R."/>
            <person name="Seaver E.C."/>
            <person name="Weisblat D.A."/>
            <person name="Putnam N.H."/>
            <person name="Rokhsar D.S."/>
        </authorList>
    </citation>
    <scope>NUCLEOTIDE SEQUENCE [LARGE SCALE GENOMIC DNA]</scope>
</reference>
<dbReference type="EMBL" id="KB201701">
    <property type="protein sequence ID" value="ESO95085.1"/>
    <property type="molecule type" value="Genomic_DNA"/>
</dbReference>
<dbReference type="Proteomes" id="UP000030746">
    <property type="component" value="Unassembled WGS sequence"/>
</dbReference>
<proteinExistence type="predicted"/>
<dbReference type="OMA" id="PRWHSQI"/>
<accession>V4AK28</accession>